<evidence type="ECO:0000259" key="4">
    <source>
        <dbReference type="PROSITE" id="PS51352"/>
    </source>
</evidence>
<feature type="transmembrane region" description="Helical" evidence="3">
    <location>
        <begin position="6"/>
        <end position="24"/>
    </location>
</feature>
<accession>A0A6C0HRS6</accession>
<keyword evidence="3" id="KW-1133">Transmembrane helix</keyword>
<reference evidence="5" key="1">
    <citation type="journal article" date="2020" name="Nature">
        <title>Giant virus diversity and host interactions through global metagenomics.</title>
        <authorList>
            <person name="Schulz F."/>
            <person name="Roux S."/>
            <person name="Paez-Espino D."/>
            <person name="Jungbluth S."/>
            <person name="Walsh D.A."/>
            <person name="Denef V.J."/>
            <person name="McMahon K.D."/>
            <person name="Konstantinidis K.T."/>
            <person name="Eloe-Fadrosh E.A."/>
            <person name="Kyrpides N.C."/>
            <person name="Woyke T."/>
        </authorList>
    </citation>
    <scope>NUCLEOTIDE SEQUENCE</scope>
    <source>
        <strain evidence="5">GVMAG-M-3300023184-167</strain>
    </source>
</reference>
<feature type="domain" description="Thioredoxin" evidence="4">
    <location>
        <begin position="4"/>
        <end position="128"/>
    </location>
</feature>
<dbReference type="InterPro" id="IPR051063">
    <property type="entry name" value="PDI"/>
</dbReference>
<dbReference type="Pfam" id="PF00085">
    <property type="entry name" value="Thioredoxin"/>
    <property type="match status" value="1"/>
</dbReference>
<dbReference type="GO" id="GO:0003756">
    <property type="term" value="F:protein disulfide isomerase activity"/>
    <property type="evidence" value="ECO:0007669"/>
    <property type="project" value="TreeGrafter"/>
</dbReference>
<dbReference type="GO" id="GO:0006457">
    <property type="term" value="P:protein folding"/>
    <property type="evidence" value="ECO:0007669"/>
    <property type="project" value="TreeGrafter"/>
</dbReference>
<dbReference type="InterPro" id="IPR013766">
    <property type="entry name" value="Thioredoxin_domain"/>
</dbReference>
<dbReference type="EMBL" id="MN740006">
    <property type="protein sequence ID" value="QHT83134.1"/>
    <property type="molecule type" value="Genomic_DNA"/>
</dbReference>
<keyword evidence="2" id="KW-0732">Signal</keyword>
<dbReference type="AlphaFoldDB" id="A0A6C0HRS6"/>
<keyword evidence="3" id="KW-0472">Membrane</keyword>
<dbReference type="SUPFAM" id="SSF52833">
    <property type="entry name" value="Thioredoxin-like"/>
    <property type="match status" value="1"/>
</dbReference>
<dbReference type="GO" id="GO:0005783">
    <property type="term" value="C:endoplasmic reticulum"/>
    <property type="evidence" value="ECO:0007669"/>
    <property type="project" value="TreeGrafter"/>
</dbReference>
<dbReference type="Gene3D" id="3.40.30.10">
    <property type="entry name" value="Glutaredoxin"/>
    <property type="match status" value="1"/>
</dbReference>
<dbReference type="CDD" id="cd02961">
    <property type="entry name" value="PDI_a_family"/>
    <property type="match status" value="1"/>
</dbReference>
<evidence type="ECO:0000256" key="1">
    <source>
        <dbReference type="ARBA" id="ARBA00006347"/>
    </source>
</evidence>
<organism evidence="5">
    <name type="scientific">viral metagenome</name>
    <dbReference type="NCBI Taxonomy" id="1070528"/>
    <lineage>
        <taxon>unclassified sequences</taxon>
        <taxon>metagenomes</taxon>
        <taxon>organismal metagenomes</taxon>
    </lineage>
</organism>
<keyword evidence="3" id="KW-0812">Transmembrane</keyword>
<dbReference type="PANTHER" id="PTHR45672:SF3">
    <property type="entry name" value="THIOREDOXIN DOMAIN-CONTAINING PROTEIN 5"/>
    <property type="match status" value="1"/>
</dbReference>
<evidence type="ECO:0000256" key="2">
    <source>
        <dbReference type="ARBA" id="ARBA00022729"/>
    </source>
</evidence>
<dbReference type="PROSITE" id="PS51352">
    <property type="entry name" value="THIOREDOXIN_2"/>
    <property type="match status" value="1"/>
</dbReference>
<evidence type="ECO:0000256" key="3">
    <source>
        <dbReference type="SAM" id="Phobius"/>
    </source>
</evidence>
<sequence>MNIYLLGFFVFLLVLVIVGFYFLYKKQVPKGEKKAEFLFFYTDWCPHCTSAKPEWAAFKKETTTVNGYTITYNDVNCTKESATSESMMEKYKVEGFPTIKLVVNGKVYDFDSKPTKQNLTQFVNNTLH</sequence>
<name>A0A6C0HRS6_9ZZZZ</name>
<proteinExistence type="inferred from homology"/>
<evidence type="ECO:0000313" key="5">
    <source>
        <dbReference type="EMBL" id="QHT83134.1"/>
    </source>
</evidence>
<comment type="similarity">
    <text evidence="1">Belongs to the protein disulfide isomerase family.</text>
</comment>
<protein>
    <recommendedName>
        <fullName evidence="4">Thioredoxin domain-containing protein</fullName>
    </recommendedName>
</protein>
<dbReference type="InterPro" id="IPR036249">
    <property type="entry name" value="Thioredoxin-like_sf"/>
</dbReference>
<dbReference type="PANTHER" id="PTHR45672">
    <property type="entry name" value="PROTEIN DISULFIDE-ISOMERASE C17H9.14C-RELATED"/>
    <property type="match status" value="1"/>
</dbReference>